<evidence type="ECO:0000313" key="3">
    <source>
        <dbReference type="Proteomes" id="UP000799770"/>
    </source>
</evidence>
<feature type="compositionally biased region" description="Basic and acidic residues" evidence="1">
    <location>
        <begin position="82"/>
        <end position="98"/>
    </location>
</feature>
<accession>A0A6A5ZTE2</accession>
<gene>
    <name evidence="2" type="ORF">BDV96DRAFT_681205</name>
</gene>
<dbReference type="OrthoDB" id="410701at2759"/>
<feature type="compositionally biased region" description="Basic and acidic residues" evidence="1">
    <location>
        <begin position="842"/>
        <end position="852"/>
    </location>
</feature>
<organism evidence="2 3">
    <name type="scientific">Lophiotrema nucula</name>
    <dbReference type="NCBI Taxonomy" id="690887"/>
    <lineage>
        <taxon>Eukaryota</taxon>
        <taxon>Fungi</taxon>
        <taxon>Dikarya</taxon>
        <taxon>Ascomycota</taxon>
        <taxon>Pezizomycotina</taxon>
        <taxon>Dothideomycetes</taxon>
        <taxon>Pleosporomycetidae</taxon>
        <taxon>Pleosporales</taxon>
        <taxon>Lophiotremataceae</taxon>
        <taxon>Lophiotrema</taxon>
    </lineage>
</organism>
<protein>
    <submittedName>
        <fullName evidence="2">Uncharacterized protein</fullName>
    </submittedName>
</protein>
<dbReference type="Proteomes" id="UP000799770">
    <property type="component" value="Unassembled WGS sequence"/>
</dbReference>
<proteinExistence type="predicted"/>
<feature type="region of interest" description="Disordered" evidence="1">
    <location>
        <begin position="58"/>
        <end position="141"/>
    </location>
</feature>
<evidence type="ECO:0000256" key="1">
    <source>
        <dbReference type="SAM" id="MobiDB-lite"/>
    </source>
</evidence>
<feature type="compositionally biased region" description="Basic residues" evidence="1">
    <location>
        <begin position="128"/>
        <end position="139"/>
    </location>
</feature>
<dbReference type="AlphaFoldDB" id="A0A6A5ZTE2"/>
<feature type="region of interest" description="Disordered" evidence="1">
    <location>
        <begin position="837"/>
        <end position="856"/>
    </location>
</feature>
<name>A0A6A5ZTE2_9PLEO</name>
<sequence length="967" mass="109414">MPLTLWLAVGGHPCPSIARVKRSLLFFSLLPPSALPLHRRRCYRATCSSQIKLSLPRGLEQLPSDGPVQSLEPAYTSTSSERSTHQRSEEQWDPDREISASVVGPDPAAAAVTPPPSQNQESAPQRLRPSRKQQHRRRLSQPVRVLEAIRLSRLIYALGKKGKPDLAHVSARRFKVLDRYQYRRRRPAARRVASQNEPLSLHSILARYIETCDSAPLGEAEYAFTPEEQALLQSKGYQPKDVEVWAASVTNTNPRLAAAVFRSGTSSPPMFIVLLFLRRRTSTMAVYGLRELIRHLETRFQSRIMSWTTLKIVVIRLLRHARVKWPEAVPKIAALFTSQATKICEARASSDASRIPQVLLSDLTHFCNTFLSLLAIPAALRPVLQSSRQQKAQFEVLNFMAQQDPPIIVTRTGFRGVAVNQLAHPKTSQEREWARLKGPGWPPWKENRNALDEDKDHEFGQSRASSILRRMHEAGYEGEHWVNMVQMYAGWDVDLSPSIQTRVALPPSAFSPQSGTRPESSLWASRVRATRTRREAWACFLAYEASGLTPSHEVYEAMFEKHVYEEHSKPKVDSRNHNLEDSRADRSLLPGDKKEVWPDPPGPLNLVYLREPVPSIEQLYRRMTSKNVKPAGTLLTLLMKKTTDFSMAIDILHSVKDKGGGGIDALLNASLAEDSPARQLSDQLLVAFIHFLCRFGQYTRAPLLKPIIVSPEDHRERLRDDRFYLVEYARRLLLTLAPLYRPTWTVYMEKLLRSDLSDVVPSTGERVMLQQRILSRLLSKMQEINLEPDDKQFQLICSAKSFAARAAYQGHLSNTEATLILSTSPRQLRTLFHDLVAAPDNPHQDTPPEQHHSIPPHIPDPATLHAYVRALGMLRDHEGLYSFVQWARTYHVQVTARAKLQHGGPAAMRRTLVAIRAALDGALERGQEPAASDLRELVRADVEAVLEWGGWPRDGEVDVYTKRNSWM</sequence>
<dbReference type="EMBL" id="ML977310">
    <property type="protein sequence ID" value="KAF2122526.1"/>
    <property type="molecule type" value="Genomic_DNA"/>
</dbReference>
<keyword evidence="3" id="KW-1185">Reference proteome</keyword>
<reference evidence="2" key="1">
    <citation type="journal article" date="2020" name="Stud. Mycol.">
        <title>101 Dothideomycetes genomes: a test case for predicting lifestyles and emergence of pathogens.</title>
        <authorList>
            <person name="Haridas S."/>
            <person name="Albert R."/>
            <person name="Binder M."/>
            <person name="Bloem J."/>
            <person name="Labutti K."/>
            <person name="Salamov A."/>
            <person name="Andreopoulos B."/>
            <person name="Baker S."/>
            <person name="Barry K."/>
            <person name="Bills G."/>
            <person name="Bluhm B."/>
            <person name="Cannon C."/>
            <person name="Castanera R."/>
            <person name="Culley D."/>
            <person name="Daum C."/>
            <person name="Ezra D."/>
            <person name="Gonzalez J."/>
            <person name="Henrissat B."/>
            <person name="Kuo A."/>
            <person name="Liang C."/>
            <person name="Lipzen A."/>
            <person name="Lutzoni F."/>
            <person name="Magnuson J."/>
            <person name="Mondo S."/>
            <person name="Nolan M."/>
            <person name="Ohm R."/>
            <person name="Pangilinan J."/>
            <person name="Park H.-J."/>
            <person name="Ramirez L."/>
            <person name="Alfaro M."/>
            <person name="Sun H."/>
            <person name="Tritt A."/>
            <person name="Yoshinaga Y."/>
            <person name="Zwiers L.-H."/>
            <person name="Turgeon B."/>
            <person name="Goodwin S."/>
            <person name="Spatafora J."/>
            <person name="Crous P."/>
            <person name="Grigoriev I."/>
        </authorList>
    </citation>
    <scope>NUCLEOTIDE SEQUENCE</scope>
    <source>
        <strain evidence="2">CBS 627.86</strain>
    </source>
</reference>
<evidence type="ECO:0000313" key="2">
    <source>
        <dbReference type="EMBL" id="KAF2122526.1"/>
    </source>
</evidence>
<feature type="compositionally biased region" description="Low complexity" evidence="1">
    <location>
        <begin position="99"/>
        <end position="112"/>
    </location>
</feature>